<reference evidence="4" key="1">
    <citation type="journal article" date="2018" name="Nat. Microbiol.">
        <title>Leveraging single-cell genomics to expand the fungal tree of life.</title>
        <authorList>
            <person name="Ahrendt S.R."/>
            <person name="Quandt C.A."/>
            <person name="Ciobanu D."/>
            <person name="Clum A."/>
            <person name="Salamov A."/>
            <person name="Andreopoulos B."/>
            <person name="Cheng J.F."/>
            <person name="Woyke T."/>
            <person name="Pelin A."/>
            <person name="Henrissat B."/>
            <person name="Reynolds N.K."/>
            <person name="Benny G.L."/>
            <person name="Smith M.E."/>
            <person name="James T.Y."/>
            <person name="Grigoriev I.V."/>
        </authorList>
    </citation>
    <scope>NUCLEOTIDE SEQUENCE [LARGE SCALE GENOMIC DNA]</scope>
</reference>
<gene>
    <name evidence="3" type="ORF">BDK51DRAFT_25549</name>
</gene>
<evidence type="ECO:0000256" key="1">
    <source>
        <dbReference type="SAM" id="MobiDB-lite"/>
    </source>
</evidence>
<keyword evidence="2" id="KW-0812">Transmembrane</keyword>
<sequence>MPIPEFEEGPNREPIGDYQMWDPAGLAWIDIEGVLQGLRGCWNTRIYNFNIDLPEAPTASSVTGISFQGILQTSGLVDFLQTIYLTPNSIVSLWGLDGTMWGTNQGTAFTVLDEVFNTSTAANAVNCTNPLVKATAQYILQTYGSYNVQETTNFRIKCGDDWILANTRMINDGRGLQILLVVTLPESDYLHTVTQTKINAIAVSVSMAAAVLILAIVISHVVTLPLRRLVRIMQQAVHLDFSALQSDWIRNFSHLKELADAGEAFEDMLVMFADAVRANTFLMQSREILNEDSNEDSVITPSKPPLYAGRKGGETGILADRGLVASNEGRRRSGETRHGGNVGVLSRAVQGGGGMLLSLSLSQQDFPSPLFRADVRKSSAKGFAVACPSSSSSPHSVTANELQQSPPSQEEGTAVEKTNESQFALGETQSGERAVDQGGSGGRGQILCLGESGAKTAKRSGLFAGVRERPRKATGSEASSSSRSWSAGRVC</sequence>
<feature type="region of interest" description="Disordered" evidence="1">
    <location>
        <begin position="386"/>
        <end position="491"/>
    </location>
</feature>
<evidence type="ECO:0008006" key="5">
    <source>
        <dbReference type="Google" id="ProtNLM"/>
    </source>
</evidence>
<keyword evidence="2" id="KW-0472">Membrane</keyword>
<protein>
    <recommendedName>
        <fullName evidence="5">HAMP domain-containing protein</fullName>
    </recommendedName>
</protein>
<evidence type="ECO:0000313" key="3">
    <source>
        <dbReference type="EMBL" id="RKO85734.1"/>
    </source>
</evidence>
<evidence type="ECO:0000313" key="4">
    <source>
        <dbReference type="Proteomes" id="UP000269721"/>
    </source>
</evidence>
<dbReference type="Proteomes" id="UP000269721">
    <property type="component" value="Unassembled WGS sequence"/>
</dbReference>
<keyword evidence="2" id="KW-1133">Transmembrane helix</keyword>
<proteinExistence type="predicted"/>
<dbReference type="OrthoDB" id="2148287at2759"/>
<feature type="compositionally biased region" description="Low complexity" evidence="1">
    <location>
        <begin position="475"/>
        <end position="491"/>
    </location>
</feature>
<dbReference type="AlphaFoldDB" id="A0A4P9W0V9"/>
<keyword evidence="4" id="KW-1185">Reference proteome</keyword>
<accession>A0A4P9W0V9</accession>
<evidence type="ECO:0000256" key="2">
    <source>
        <dbReference type="SAM" id="Phobius"/>
    </source>
</evidence>
<organism evidence="3 4">
    <name type="scientific">Blyttiomyces helicus</name>
    <dbReference type="NCBI Taxonomy" id="388810"/>
    <lineage>
        <taxon>Eukaryota</taxon>
        <taxon>Fungi</taxon>
        <taxon>Fungi incertae sedis</taxon>
        <taxon>Chytridiomycota</taxon>
        <taxon>Chytridiomycota incertae sedis</taxon>
        <taxon>Chytridiomycetes</taxon>
        <taxon>Chytridiomycetes incertae sedis</taxon>
        <taxon>Blyttiomyces</taxon>
    </lineage>
</organism>
<name>A0A4P9W0V9_9FUNG</name>
<feature type="compositionally biased region" description="Polar residues" evidence="1">
    <location>
        <begin position="397"/>
        <end position="411"/>
    </location>
</feature>
<dbReference type="EMBL" id="KZ998799">
    <property type="protein sequence ID" value="RKO85734.1"/>
    <property type="molecule type" value="Genomic_DNA"/>
</dbReference>
<feature type="transmembrane region" description="Helical" evidence="2">
    <location>
        <begin position="200"/>
        <end position="224"/>
    </location>
</feature>